<proteinExistence type="predicted"/>
<protein>
    <recommendedName>
        <fullName evidence="1">Luciferase domain-containing protein</fullName>
    </recommendedName>
</protein>
<feature type="domain" description="Luciferase" evidence="1">
    <location>
        <begin position="44"/>
        <end position="105"/>
    </location>
</feature>
<reference evidence="2 3" key="1">
    <citation type="submission" date="2018-06" db="EMBL/GenBank/DDBJ databases">
        <title>Actinomadura craniellae sp. nov. isolated from marine sponge Craniella sp.</title>
        <authorList>
            <person name="Li L."/>
            <person name="Xu Q.H."/>
            <person name="Lin H.W."/>
            <person name="Lu Y.H."/>
        </authorList>
    </citation>
    <scope>NUCLEOTIDE SEQUENCE [LARGE SCALE GENOMIC DNA]</scope>
    <source>
        <strain evidence="2 3">LHW63021</strain>
    </source>
</reference>
<dbReference type="RefSeq" id="WP_111862686.1">
    <property type="nucleotide sequence ID" value="NZ_QLYX01000001.1"/>
</dbReference>
<dbReference type="InterPro" id="IPR040841">
    <property type="entry name" value="Luciferase_dom"/>
</dbReference>
<dbReference type="Pfam" id="PF17648">
    <property type="entry name" value="Luciferase"/>
    <property type="match status" value="1"/>
</dbReference>
<evidence type="ECO:0000313" key="3">
    <source>
        <dbReference type="Proteomes" id="UP000251891"/>
    </source>
</evidence>
<gene>
    <name evidence="2" type="ORF">DPM19_00130</name>
</gene>
<sequence>MSGYGRTGTSLANQVITKMIAWPGIRVTGAECGVGRGLIFGTQQIVHLHSGDEAELRLVPEIVTRLRDALEDSGRAVVSPGGAWVTVHLDSESDVTLVLTLASVAIKVQTENAAAARQWSCGVASDPRDRLYRMAAPLPGRWPIRPADLREPSRDPA</sequence>
<organism evidence="2 3">
    <name type="scientific">Actinomadura craniellae</name>
    <dbReference type="NCBI Taxonomy" id="2231787"/>
    <lineage>
        <taxon>Bacteria</taxon>
        <taxon>Bacillati</taxon>
        <taxon>Actinomycetota</taxon>
        <taxon>Actinomycetes</taxon>
        <taxon>Streptosporangiales</taxon>
        <taxon>Thermomonosporaceae</taxon>
        <taxon>Actinomadura</taxon>
    </lineage>
</organism>
<dbReference type="Proteomes" id="UP000251891">
    <property type="component" value="Unassembled WGS sequence"/>
</dbReference>
<evidence type="ECO:0000259" key="1">
    <source>
        <dbReference type="Pfam" id="PF17648"/>
    </source>
</evidence>
<dbReference type="OrthoDB" id="4321985at2"/>
<name>A0A365HBY4_9ACTN</name>
<accession>A0A365HBY4</accession>
<keyword evidence="3" id="KW-1185">Reference proteome</keyword>
<comment type="caution">
    <text evidence="2">The sequence shown here is derived from an EMBL/GenBank/DDBJ whole genome shotgun (WGS) entry which is preliminary data.</text>
</comment>
<dbReference type="AlphaFoldDB" id="A0A365HBY4"/>
<evidence type="ECO:0000313" key="2">
    <source>
        <dbReference type="EMBL" id="RAY16634.1"/>
    </source>
</evidence>
<dbReference type="EMBL" id="QLYX01000001">
    <property type="protein sequence ID" value="RAY16634.1"/>
    <property type="molecule type" value="Genomic_DNA"/>
</dbReference>